<evidence type="ECO:0000313" key="1">
    <source>
        <dbReference type="EMBL" id="OJG36441.1"/>
    </source>
</evidence>
<reference evidence="1 2" key="1">
    <citation type="submission" date="2014-12" db="EMBL/GenBank/DDBJ databases">
        <title>Draft genome sequences of 29 type strains of Enterococci.</title>
        <authorList>
            <person name="Zhong Z."/>
            <person name="Sun Z."/>
            <person name="Liu W."/>
            <person name="Zhang W."/>
            <person name="Zhang H."/>
        </authorList>
    </citation>
    <scope>NUCLEOTIDE SEQUENCE [LARGE SCALE GENOMIC DNA]</scope>
    <source>
        <strain evidence="1 2">DSM 22802</strain>
    </source>
</reference>
<dbReference type="OrthoDB" id="2223244at2"/>
<name>A0A1L8SWJ8_9ENTE</name>
<gene>
    <name evidence="1" type="ORF">RV00_GL001800</name>
</gene>
<evidence type="ECO:0000313" key="2">
    <source>
        <dbReference type="Proteomes" id="UP000183700"/>
    </source>
</evidence>
<comment type="caution">
    <text evidence="1">The sequence shown here is derived from an EMBL/GenBank/DDBJ whole genome shotgun (WGS) entry which is preliminary data.</text>
</comment>
<accession>A0A1L8SWJ8</accession>
<dbReference type="EMBL" id="JXKM01000003">
    <property type="protein sequence ID" value="OJG36441.1"/>
    <property type="molecule type" value="Genomic_DNA"/>
</dbReference>
<keyword evidence="2" id="KW-1185">Reference proteome</keyword>
<dbReference type="STRING" id="319970.RV00_GL001800"/>
<proteinExistence type="predicted"/>
<protein>
    <submittedName>
        <fullName evidence="1">Uncharacterized protein</fullName>
    </submittedName>
</protein>
<sequence length="106" mass="12060">MNQEKWRLVKGNFEGTEDLTDGYYRLRPIEEGYEFAYLVAGPCGDKIPHPAIKLREEGNYIQPIALRDLEVSPILNLTAAAGDQAQIEQQADQLLNRFIKIKKLSI</sequence>
<dbReference type="RefSeq" id="WP_071861672.1">
    <property type="nucleotide sequence ID" value="NZ_JBHLVS010000031.1"/>
</dbReference>
<dbReference type="AlphaFoldDB" id="A0A1L8SWJ8"/>
<dbReference type="Proteomes" id="UP000183700">
    <property type="component" value="Unassembled WGS sequence"/>
</dbReference>
<organism evidence="1 2">
    <name type="scientific">Enterococcus devriesei</name>
    <dbReference type="NCBI Taxonomy" id="319970"/>
    <lineage>
        <taxon>Bacteria</taxon>
        <taxon>Bacillati</taxon>
        <taxon>Bacillota</taxon>
        <taxon>Bacilli</taxon>
        <taxon>Lactobacillales</taxon>
        <taxon>Enterococcaceae</taxon>
        <taxon>Enterococcus</taxon>
    </lineage>
</organism>